<dbReference type="AlphaFoldDB" id="A0AAN4ZDI5"/>
<dbReference type="Proteomes" id="UP001328107">
    <property type="component" value="Unassembled WGS sequence"/>
</dbReference>
<evidence type="ECO:0000313" key="1">
    <source>
        <dbReference type="EMBL" id="GMR35010.1"/>
    </source>
</evidence>
<dbReference type="EMBL" id="BTRK01000002">
    <property type="protein sequence ID" value="GMR35010.1"/>
    <property type="molecule type" value="Genomic_DNA"/>
</dbReference>
<accession>A0AAN4ZDI5</accession>
<evidence type="ECO:0000313" key="2">
    <source>
        <dbReference type="Proteomes" id="UP001328107"/>
    </source>
</evidence>
<feature type="non-terminal residue" evidence="1">
    <location>
        <position position="1"/>
    </location>
</feature>
<gene>
    <name evidence="1" type="ORF">PMAYCL1PPCAC_05205</name>
</gene>
<comment type="caution">
    <text evidence="1">The sequence shown here is derived from an EMBL/GenBank/DDBJ whole genome shotgun (WGS) entry which is preliminary data.</text>
</comment>
<protein>
    <submittedName>
        <fullName evidence="1">Uncharacterized protein</fullName>
    </submittedName>
</protein>
<sequence>ANLTISIYCIRTEYPDPSHFRLIVAVYELLYSIPQHLKWSLYTHFDRFDLFQQVDENDDFLFILMLSIAT</sequence>
<name>A0AAN4ZDI5_9BILA</name>
<keyword evidence="2" id="KW-1185">Reference proteome</keyword>
<feature type="non-terminal residue" evidence="1">
    <location>
        <position position="70"/>
    </location>
</feature>
<organism evidence="1 2">
    <name type="scientific">Pristionchus mayeri</name>
    <dbReference type="NCBI Taxonomy" id="1317129"/>
    <lineage>
        <taxon>Eukaryota</taxon>
        <taxon>Metazoa</taxon>
        <taxon>Ecdysozoa</taxon>
        <taxon>Nematoda</taxon>
        <taxon>Chromadorea</taxon>
        <taxon>Rhabditida</taxon>
        <taxon>Rhabditina</taxon>
        <taxon>Diplogasteromorpha</taxon>
        <taxon>Diplogasteroidea</taxon>
        <taxon>Neodiplogasteridae</taxon>
        <taxon>Pristionchus</taxon>
    </lineage>
</organism>
<proteinExistence type="predicted"/>
<reference evidence="2" key="1">
    <citation type="submission" date="2022-10" db="EMBL/GenBank/DDBJ databases">
        <title>Genome assembly of Pristionchus species.</title>
        <authorList>
            <person name="Yoshida K."/>
            <person name="Sommer R.J."/>
        </authorList>
    </citation>
    <scope>NUCLEOTIDE SEQUENCE [LARGE SCALE GENOMIC DNA]</scope>
    <source>
        <strain evidence="2">RS5460</strain>
    </source>
</reference>